<evidence type="ECO:0000259" key="7">
    <source>
        <dbReference type="Pfam" id="PF05645"/>
    </source>
</evidence>
<evidence type="ECO:0000256" key="1">
    <source>
        <dbReference type="ARBA" id="ARBA00004123"/>
    </source>
</evidence>
<protein>
    <recommendedName>
        <fullName evidence="6">DNA-directed RNA polymerase III subunit RPC3</fullName>
        <shortName evidence="6">RNA polymerase III subunit C3</shortName>
    </recommendedName>
</protein>
<dbReference type="Gene3D" id="1.10.10.10">
    <property type="entry name" value="Winged helix-like DNA-binding domain superfamily/Winged helix DNA-binding domain"/>
    <property type="match status" value="4"/>
</dbReference>
<comment type="similarity">
    <text evidence="6">Belongs to the RNA polymerase beta chain family.</text>
</comment>
<dbReference type="InterPro" id="IPR013197">
    <property type="entry name" value="RNA_pol_III_RPC82-rel_HTH"/>
</dbReference>
<proteinExistence type="inferred from homology"/>
<organism evidence="10 11">
    <name type="scientific">Vanrija pseudolonga</name>
    <dbReference type="NCBI Taxonomy" id="143232"/>
    <lineage>
        <taxon>Eukaryota</taxon>
        <taxon>Fungi</taxon>
        <taxon>Dikarya</taxon>
        <taxon>Basidiomycota</taxon>
        <taxon>Agaricomycotina</taxon>
        <taxon>Tremellomycetes</taxon>
        <taxon>Trichosporonales</taxon>
        <taxon>Trichosporonaceae</taxon>
        <taxon>Vanrija</taxon>
    </lineage>
</organism>
<evidence type="ECO:0000256" key="4">
    <source>
        <dbReference type="ARBA" id="ARBA00023242"/>
    </source>
</evidence>
<comment type="subunit">
    <text evidence="6">Component of the RNA polymerase III (Pol III) complex consisting of 17 subunits.</text>
</comment>
<evidence type="ECO:0000313" key="11">
    <source>
        <dbReference type="Proteomes" id="UP000827549"/>
    </source>
</evidence>
<dbReference type="InterPro" id="IPR055207">
    <property type="entry name" value="POLR3C_WHD"/>
</dbReference>
<evidence type="ECO:0000256" key="5">
    <source>
        <dbReference type="ARBA" id="ARBA00025127"/>
    </source>
</evidence>
<dbReference type="GO" id="GO:0005666">
    <property type="term" value="C:RNA polymerase III complex"/>
    <property type="evidence" value="ECO:0007669"/>
    <property type="project" value="UniProtKB-UniRule"/>
</dbReference>
<keyword evidence="11" id="KW-1185">Reference proteome</keyword>
<dbReference type="GO" id="GO:0006351">
    <property type="term" value="P:DNA-templated transcription"/>
    <property type="evidence" value="ECO:0007669"/>
    <property type="project" value="InterPro"/>
</dbReference>
<feature type="domain" description="RNA polymerase III Rpc82 C -terminal" evidence="7">
    <location>
        <begin position="223"/>
        <end position="320"/>
    </location>
</feature>
<dbReference type="InterPro" id="IPR039748">
    <property type="entry name" value="RPC3"/>
</dbReference>
<dbReference type="InterPro" id="IPR008806">
    <property type="entry name" value="RNA_pol_III_Rpc82_C"/>
</dbReference>
<dbReference type="PANTHER" id="PTHR12949:SF0">
    <property type="entry name" value="DNA-DIRECTED RNA POLYMERASE III SUBUNIT RPC3"/>
    <property type="match status" value="1"/>
</dbReference>
<feature type="domain" description="DNA-directed RNA polymerase III subunit RPC3 winged-helix" evidence="9">
    <location>
        <begin position="413"/>
        <end position="490"/>
    </location>
</feature>
<dbReference type="Pfam" id="PF08221">
    <property type="entry name" value="HTH_9"/>
    <property type="match status" value="1"/>
</dbReference>
<dbReference type="AlphaFoldDB" id="A0AAF1BFU0"/>
<dbReference type="Pfam" id="PF05645">
    <property type="entry name" value="RNA_pol_Rpc82"/>
    <property type="match status" value="1"/>
</dbReference>
<dbReference type="PANTHER" id="PTHR12949">
    <property type="entry name" value="RNA POLYMERASE III DNA DIRECTED -RELATED"/>
    <property type="match status" value="1"/>
</dbReference>
<feature type="domain" description="RNA polymerase III subunit RPC82-related helix-turn-helix" evidence="8">
    <location>
        <begin position="14"/>
        <end position="69"/>
    </location>
</feature>
<dbReference type="Proteomes" id="UP000827549">
    <property type="component" value="Chromosome 2"/>
</dbReference>
<evidence type="ECO:0000259" key="9">
    <source>
        <dbReference type="Pfam" id="PF22536"/>
    </source>
</evidence>
<dbReference type="GO" id="GO:0003697">
    <property type="term" value="F:single-stranded DNA binding"/>
    <property type="evidence" value="ECO:0007669"/>
    <property type="project" value="UniProtKB-UniRule"/>
</dbReference>
<evidence type="ECO:0000256" key="2">
    <source>
        <dbReference type="ARBA" id="ARBA00022478"/>
    </source>
</evidence>
<gene>
    <name evidence="10" type="primary">POLR3C</name>
    <name evidence="10" type="ORF">LOC62_02G002155</name>
</gene>
<name>A0AAF1BFU0_9TREE</name>
<sequence>MDAINTNGKDAVRLCEHIVRHAFGDVVGRVASTLLNRGRCTAATVYRLAGISRQTANAALLILIQHNLVGSTGASHRDLPEEDMYEFDVSECLLRLRWPRILALTEQNYGEEALLVVRQLLLYGKLTTPEVLTVSNATVDRQKTLSLRKTVVKLLRRGYIEPTCAELLILRSDQIDRRYKVGRVAPSWNLTNSPQAKLAEKSASAGTKLHSVNVLAELRRTAAHEIDEERKQFRDPASALRQVTNKVGKKGSSSAMKTKEKVDDSDFEVHDHIPLRVNYDKFNVLIRNEMLIKAAEDRWNAAAAEVLRAVLQASIEHQKEPKELRTEEGVGINKIVDQIPTSQHKLLMAGITGVGSKGIPEIVRQYLAVMSGDDLATDQTGSRFLSHSDHSSPVYWVQIENICTSLKASLLIELVRERIDDKAARVLAVVARARYASETMVRDCAMIPLREARHILSELQKLSLIEIQEVPKTAAKGRNMFPGSDYHLWGIDLRKAYGFLLSGVYKTLANIVQRRSREMEKRAALLAKLDRPDLQGAIEQYLNAKDQTDLAELNNATTMLSLAETRTDLVVMMLRDLPGGVPPR</sequence>
<dbReference type="InterPro" id="IPR036388">
    <property type="entry name" value="WH-like_DNA-bd_sf"/>
</dbReference>
<evidence type="ECO:0000313" key="10">
    <source>
        <dbReference type="EMBL" id="WOO78611.1"/>
    </source>
</evidence>
<keyword evidence="4 6" id="KW-0539">Nucleus</keyword>
<accession>A0AAF1BFU0</accession>
<dbReference type="Pfam" id="PF22536">
    <property type="entry name" value="WHD_POLR3C"/>
    <property type="match status" value="1"/>
</dbReference>
<keyword evidence="2 6" id="KW-0240">DNA-directed RNA polymerase</keyword>
<keyword evidence="3 6" id="KW-0804">Transcription</keyword>
<evidence type="ECO:0000256" key="3">
    <source>
        <dbReference type="ARBA" id="ARBA00023163"/>
    </source>
</evidence>
<comment type="function">
    <text evidence="5 6">DNA-dependent RNA polymerase catalyzes the transcription of DNA into RNA using the four ribonucleoside triphosphates as substrates. Specific core component of RNA polymerase III which synthesizes small RNAs, such as 5S rRNA and tRNAs.</text>
</comment>
<dbReference type="RefSeq" id="XP_062624643.1">
    <property type="nucleotide sequence ID" value="XM_062768659.1"/>
</dbReference>
<comment type="subcellular location">
    <subcellularLocation>
        <location evidence="1 6">Nucleus</location>
    </subcellularLocation>
</comment>
<dbReference type="EMBL" id="CP086715">
    <property type="protein sequence ID" value="WOO78611.1"/>
    <property type="molecule type" value="Genomic_DNA"/>
</dbReference>
<dbReference type="GeneID" id="87805403"/>
<evidence type="ECO:0000256" key="6">
    <source>
        <dbReference type="RuleBase" id="RU367076"/>
    </source>
</evidence>
<evidence type="ECO:0000259" key="8">
    <source>
        <dbReference type="Pfam" id="PF08221"/>
    </source>
</evidence>
<reference evidence="10" key="1">
    <citation type="submission" date="2023-10" db="EMBL/GenBank/DDBJ databases">
        <authorList>
            <person name="Noh H."/>
        </authorList>
    </citation>
    <scope>NUCLEOTIDE SEQUENCE</scope>
    <source>
        <strain evidence="10">DUCC4014</strain>
    </source>
</reference>